<keyword evidence="3" id="KW-1185">Reference proteome</keyword>
<reference evidence="2 3" key="2">
    <citation type="submission" date="2009-02" db="EMBL/GenBank/DDBJ databases">
        <title>Draft genome sequence of Blautia hydrogenotrophica DSM 10507 (Ruminococcus hydrogenotrophicus DSM 10507).</title>
        <authorList>
            <person name="Sudarsanam P."/>
            <person name="Ley R."/>
            <person name="Guruge J."/>
            <person name="Turnbaugh P.J."/>
            <person name="Mahowald M."/>
            <person name="Liep D."/>
            <person name="Gordon J."/>
        </authorList>
    </citation>
    <scope>NUCLEOTIDE SEQUENCE [LARGE SCALE GENOMIC DNA]</scope>
    <source>
        <strain evidence="3">DSM 10507 / JCM 14656 / S5a33</strain>
    </source>
</reference>
<proteinExistence type="predicted"/>
<accession>C0CKZ4</accession>
<protein>
    <submittedName>
        <fullName evidence="2">Uncharacterized protein</fullName>
    </submittedName>
</protein>
<organism evidence="2 3">
    <name type="scientific">Blautia hydrogenotrophica (strain DSM 10507 / JCM 14656 / S5a33)</name>
    <name type="common">Ruminococcus hydrogenotrophicus</name>
    <dbReference type="NCBI Taxonomy" id="476272"/>
    <lineage>
        <taxon>Bacteria</taxon>
        <taxon>Bacillati</taxon>
        <taxon>Bacillota</taxon>
        <taxon>Clostridia</taxon>
        <taxon>Lachnospirales</taxon>
        <taxon>Lachnospiraceae</taxon>
        <taxon>Blautia</taxon>
    </lineage>
</organism>
<evidence type="ECO:0000313" key="2">
    <source>
        <dbReference type="EMBL" id="EEG49557.1"/>
    </source>
</evidence>
<dbReference type="EMBL" id="ACBZ01000075">
    <property type="protein sequence ID" value="EEG49557.1"/>
    <property type="molecule type" value="Genomic_DNA"/>
</dbReference>
<gene>
    <name evidence="2" type="ORF">RUMHYD_01513</name>
</gene>
<evidence type="ECO:0000313" key="3">
    <source>
        <dbReference type="Proteomes" id="UP000003100"/>
    </source>
</evidence>
<reference evidence="2 3" key="1">
    <citation type="submission" date="2009-01" db="EMBL/GenBank/DDBJ databases">
        <authorList>
            <person name="Fulton L."/>
            <person name="Clifton S."/>
            <person name="Fulton B."/>
            <person name="Xu J."/>
            <person name="Minx P."/>
            <person name="Pepin K.H."/>
            <person name="Johnson M."/>
            <person name="Bhonagiri V."/>
            <person name="Nash W.E."/>
            <person name="Mardis E.R."/>
            <person name="Wilson R.K."/>
        </authorList>
    </citation>
    <scope>NUCLEOTIDE SEQUENCE [LARGE SCALE GENOMIC DNA]</scope>
    <source>
        <strain evidence="3">DSM 10507 / JCM 14656 / S5a33</strain>
    </source>
</reference>
<keyword evidence="1" id="KW-1133">Transmembrane helix</keyword>
<name>C0CKZ4_BLAHS</name>
<comment type="caution">
    <text evidence="2">The sequence shown here is derived from an EMBL/GenBank/DDBJ whole genome shotgun (WGS) entry which is preliminary data.</text>
</comment>
<keyword evidence="1" id="KW-0812">Transmembrane</keyword>
<dbReference type="Proteomes" id="UP000003100">
    <property type="component" value="Unassembled WGS sequence"/>
</dbReference>
<sequence>MVMVTTGFAMIISFIYWCIFLDLSNRNKFYYNMIGKIMQEKGRTFFVGML</sequence>
<feature type="transmembrane region" description="Helical" evidence="1">
    <location>
        <begin position="6"/>
        <end position="23"/>
    </location>
</feature>
<dbReference type="HOGENOM" id="CLU_3115102_0_0_9"/>
<keyword evidence="1" id="KW-0472">Membrane</keyword>
<evidence type="ECO:0000256" key="1">
    <source>
        <dbReference type="SAM" id="Phobius"/>
    </source>
</evidence>
<dbReference type="AlphaFoldDB" id="C0CKZ4"/>